<dbReference type="EMBL" id="GBXM01052797">
    <property type="protein sequence ID" value="JAH55780.1"/>
    <property type="molecule type" value="Transcribed_RNA"/>
</dbReference>
<accession>A0A0E9TSC7</accession>
<reference evidence="1" key="1">
    <citation type="submission" date="2014-11" db="EMBL/GenBank/DDBJ databases">
        <authorList>
            <person name="Amaro Gonzalez C."/>
        </authorList>
    </citation>
    <scope>NUCLEOTIDE SEQUENCE</scope>
</reference>
<reference evidence="1" key="2">
    <citation type="journal article" date="2015" name="Fish Shellfish Immunol.">
        <title>Early steps in the European eel (Anguilla anguilla)-Vibrio vulnificus interaction in the gills: Role of the RtxA13 toxin.</title>
        <authorList>
            <person name="Callol A."/>
            <person name="Pajuelo D."/>
            <person name="Ebbesson L."/>
            <person name="Teles M."/>
            <person name="MacKenzie S."/>
            <person name="Amaro C."/>
        </authorList>
    </citation>
    <scope>NUCLEOTIDE SEQUENCE</scope>
</reference>
<dbReference type="AlphaFoldDB" id="A0A0E9TSC7"/>
<sequence length="69" mass="8086">MWASAVMMMYLRTFYNTQGPIIRPPDSTYKVLTEDHDWLICRIRLCSAGLHQKPEPSPALFGQHWRPLI</sequence>
<organism evidence="1">
    <name type="scientific">Anguilla anguilla</name>
    <name type="common">European freshwater eel</name>
    <name type="synonym">Muraena anguilla</name>
    <dbReference type="NCBI Taxonomy" id="7936"/>
    <lineage>
        <taxon>Eukaryota</taxon>
        <taxon>Metazoa</taxon>
        <taxon>Chordata</taxon>
        <taxon>Craniata</taxon>
        <taxon>Vertebrata</taxon>
        <taxon>Euteleostomi</taxon>
        <taxon>Actinopterygii</taxon>
        <taxon>Neopterygii</taxon>
        <taxon>Teleostei</taxon>
        <taxon>Anguilliformes</taxon>
        <taxon>Anguillidae</taxon>
        <taxon>Anguilla</taxon>
    </lineage>
</organism>
<name>A0A0E9TSC7_ANGAN</name>
<protein>
    <submittedName>
        <fullName evidence="1">Uncharacterized protein</fullName>
    </submittedName>
</protein>
<proteinExistence type="predicted"/>
<evidence type="ECO:0000313" key="1">
    <source>
        <dbReference type="EMBL" id="JAH55780.1"/>
    </source>
</evidence>